<dbReference type="EMBL" id="JAWRVI010000057">
    <property type="protein sequence ID" value="KAK4083345.1"/>
    <property type="molecule type" value="Genomic_DNA"/>
</dbReference>
<reference evidence="2 3" key="1">
    <citation type="journal article" date="2024" name="Microbiol. Resour. Announc.">
        <title>Genome annotations for the ascomycete fungi Trichoderma harzianum, Trichoderma aggressivum, and Purpureocillium lilacinum.</title>
        <authorList>
            <person name="Beijen E.P.W."/>
            <person name="Ohm R.A."/>
        </authorList>
    </citation>
    <scope>NUCLEOTIDE SEQUENCE [LARGE SCALE GENOMIC DNA]</scope>
    <source>
        <strain evidence="2 3">CBS 150709</strain>
    </source>
</reference>
<organism evidence="2 3">
    <name type="scientific">Purpureocillium lilacinum</name>
    <name type="common">Paecilomyces lilacinus</name>
    <dbReference type="NCBI Taxonomy" id="33203"/>
    <lineage>
        <taxon>Eukaryota</taxon>
        <taxon>Fungi</taxon>
        <taxon>Dikarya</taxon>
        <taxon>Ascomycota</taxon>
        <taxon>Pezizomycotina</taxon>
        <taxon>Sordariomycetes</taxon>
        <taxon>Hypocreomycetidae</taxon>
        <taxon>Hypocreales</taxon>
        <taxon>Ophiocordycipitaceae</taxon>
        <taxon>Purpureocillium</taxon>
    </lineage>
</organism>
<dbReference type="Proteomes" id="UP001287286">
    <property type="component" value="Unassembled WGS sequence"/>
</dbReference>
<gene>
    <name evidence="2" type="ORF">Purlil1_10756</name>
</gene>
<evidence type="ECO:0000313" key="3">
    <source>
        <dbReference type="Proteomes" id="UP001287286"/>
    </source>
</evidence>
<evidence type="ECO:0000313" key="2">
    <source>
        <dbReference type="EMBL" id="KAK4083345.1"/>
    </source>
</evidence>
<feature type="region of interest" description="Disordered" evidence="1">
    <location>
        <begin position="1"/>
        <end position="36"/>
    </location>
</feature>
<proteinExistence type="predicted"/>
<accession>A0ABR0BMG4</accession>
<comment type="caution">
    <text evidence="2">The sequence shown here is derived from an EMBL/GenBank/DDBJ whole genome shotgun (WGS) entry which is preliminary data.</text>
</comment>
<keyword evidence="3" id="KW-1185">Reference proteome</keyword>
<feature type="compositionally biased region" description="Polar residues" evidence="1">
    <location>
        <begin position="266"/>
        <end position="281"/>
    </location>
</feature>
<protein>
    <submittedName>
        <fullName evidence="2">Uncharacterized protein</fullName>
    </submittedName>
</protein>
<sequence length="341" mass="36318">MPWGAAVARTTPRNTHHRPVTHHALTPSPSARPAPRAPLQLPTITAATITAAACHHNTPPATAYGLAATPTPPGLNGSNATPLPIMAVSGPQRASSSSNGRLPVPETARPRRCRCRCRSRRRPQGRPYARSDPECSIRSTPFPQQAFLTCPLLASCCAARHRQNAKCTRPGGAQRPQIFSLGDPRSLFLRHAHATRIPPPPLPIPLHRIPPSHGHLMALQATLYGRQPSSDAPSTHSLVSGPIKAYQPIGVATDRALLAWTASTHTDGVSGQGMQLSQRPRPSSGAPADSRAMFMSPGSSPSSLCAAAQLCRGSQHHLLQIIHRWAATPHISYRPPGDLLA</sequence>
<evidence type="ECO:0000256" key="1">
    <source>
        <dbReference type="SAM" id="MobiDB-lite"/>
    </source>
</evidence>
<feature type="region of interest" description="Disordered" evidence="1">
    <location>
        <begin position="266"/>
        <end position="291"/>
    </location>
</feature>
<name>A0ABR0BMG4_PURLI</name>